<evidence type="ECO:0000256" key="1">
    <source>
        <dbReference type="SAM" id="MobiDB-lite"/>
    </source>
</evidence>
<dbReference type="Proteomes" id="UP001152803">
    <property type="component" value="Unassembled WGS sequence"/>
</dbReference>
<gene>
    <name evidence="2" type="ORF">COCON_G00058820</name>
</gene>
<dbReference type="AlphaFoldDB" id="A0A9Q1DQU8"/>
<organism evidence="2 3">
    <name type="scientific">Conger conger</name>
    <name type="common">Conger eel</name>
    <name type="synonym">Muraena conger</name>
    <dbReference type="NCBI Taxonomy" id="82655"/>
    <lineage>
        <taxon>Eukaryota</taxon>
        <taxon>Metazoa</taxon>
        <taxon>Chordata</taxon>
        <taxon>Craniata</taxon>
        <taxon>Vertebrata</taxon>
        <taxon>Euteleostomi</taxon>
        <taxon>Actinopterygii</taxon>
        <taxon>Neopterygii</taxon>
        <taxon>Teleostei</taxon>
        <taxon>Anguilliformes</taxon>
        <taxon>Congridae</taxon>
        <taxon>Conger</taxon>
    </lineage>
</organism>
<dbReference type="EMBL" id="JAFJMO010000004">
    <property type="protein sequence ID" value="KAJ8278816.1"/>
    <property type="molecule type" value="Genomic_DNA"/>
</dbReference>
<evidence type="ECO:0000313" key="3">
    <source>
        <dbReference type="Proteomes" id="UP001152803"/>
    </source>
</evidence>
<comment type="caution">
    <text evidence="2">The sequence shown here is derived from an EMBL/GenBank/DDBJ whole genome shotgun (WGS) entry which is preliminary data.</text>
</comment>
<name>A0A9Q1DQU8_CONCO</name>
<keyword evidence="3" id="KW-1185">Reference proteome</keyword>
<sequence>MINFDESKSYSGKNAALRRRTVTRCRQPEQELLHSHPSPSGNRHLSHRIQERRHSLAGRRRRLLYSYTRARIKLFLATGEGHGVGVKTA</sequence>
<protein>
    <submittedName>
        <fullName evidence="2">Uncharacterized protein</fullName>
    </submittedName>
</protein>
<accession>A0A9Q1DQU8</accession>
<proteinExistence type="predicted"/>
<evidence type="ECO:0000313" key="2">
    <source>
        <dbReference type="EMBL" id="KAJ8278816.1"/>
    </source>
</evidence>
<feature type="region of interest" description="Disordered" evidence="1">
    <location>
        <begin position="1"/>
        <end position="54"/>
    </location>
</feature>
<reference evidence="2" key="1">
    <citation type="journal article" date="2023" name="Science">
        <title>Genome structures resolve the early diversification of teleost fishes.</title>
        <authorList>
            <person name="Parey E."/>
            <person name="Louis A."/>
            <person name="Montfort J."/>
            <person name="Bouchez O."/>
            <person name="Roques C."/>
            <person name="Iampietro C."/>
            <person name="Lluch J."/>
            <person name="Castinel A."/>
            <person name="Donnadieu C."/>
            <person name="Desvignes T."/>
            <person name="Floi Bucao C."/>
            <person name="Jouanno E."/>
            <person name="Wen M."/>
            <person name="Mejri S."/>
            <person name="Dirks R."/>
            <person name="Jansen H."/>
            <person name="Henkel C."/>
            <person name="Chen W.J."/>
            <person name="Zahm M."/>
            <person name="Cabau C."/>
            <person name="Klopp C."/>
            <person name="Thompson A.W."/>
            <person name="Robinson-Rechavi M."/>
            <person name="Braasch I."/>
            <person name="Lecointre G."/>
            <person name="Bobe J."/>
            <person name="Postlethwait J.H."/>
            <person name="Berthelot C."/>
            <person name="Roest Crollius H."/>
            <person name="Guiguen Y."/>
        </authorList>
    </citation>
    <scope>NUCLEOTIDE SEQUENCE</scope>
    <source>
        <strain evidence="2">Concon-B</strain>
    </source>
</reference>